<accession>A0A1M4TZP3</accession>
<protein>
    <submittedName>
        <fullName evidence="6">Uncharacterized conserved protein</fullName>
    </submittedName>
</protein>
<dbReference type="Pfam" id="PF04828">
    <property type="entry name" value="GFA"/>
    <property type="match status" value="1"/>
</dbReference>
<dbReference type="STRING" id="366533.SAMN05444339_101542"/>
<keyword evidence="4" id="KW-0456">Lyase</keyword>
<dbReference type="InterPro" id="IPR006913">
    <property type="entry name" value="CENP-V/GFA"/>
</dbReference>
<evidence type="ECO:0000259" key="5">
    <source>
        <dbReference type="PROSITE" id="PS51891"/>
    </source>
</evidence>
<keyword evidence="3" id="KW-0862">Zinc</keyword>
<reference evidence="7" key="1">
    <citation type="submission" date="2016-11" db="EMBL/GenBank/DDBJ databases">
        <authorList>
            <person name="Varghese N."/>
            <person name="Submissions S."/>
        </authorList>
    </citation>
    <scope>NUCLEOTIDE SEQUENCE [LARGE SCALE GENOMIC DNA]</scope>
    <source>
        <strain evidence="7">DSM 29326</strain>
    </source>
</reference>
<dbReference type="PROSITE" id="PS51891">
    <property type="entry name" value="CENP_V_GFA"/>
    <property type="match status" value="1"/>
</dbReference>
<comment type="similarity">
    <text evidence="1">Belongs to the Gfa family.</text>
</comment>
<feature type="domain" description="CENP-V/GFA" evidence="5">
    <location>
        <begin position="8"/>
        <end position="107"/>
    </location>
</feature>
<proteinExistence type="inferred from homology"/>
<evidence type="ECO:0000256" key="4">
    <source>
        <dbReference type="ARBA" id="ARBA00023239"/>
    </source>
</evidence>
<dbReference type="RefSeq" id="WP_072855630.1">
    <property type="nucleotide sequence ID" value="NZ_FQUE01000001.1"/>
</dbReference>
<dbReference type="SUPFAM" id="SSF51316">
    <property type="entry name" value="Mss4-like"/>
    <property type="match status" value="1"/>
</dbReference>
<dbReference type="AlphaFoldDB" id="A0A1M4TZP3"/>
<dbReference type="PANTHER" id="PTHR33337:SF40">
    <property type="entry name" value="CENP-V_GFA DOMAIN-CONTAINING PROTEIN-RELATED"/>
    <property type="match status" value="1"/>
</dbReference>
<sequence>MPTPTLPLTGTCRCGAVQITMTQAPIMTAACHCTGCQRMTGSAYALTAMVPTPGFEVTGETVRGGLKGDTLDHRFCPACLTWIFTRINGMDDFVNVRPTMFDDTTWFSPFIETMVTEKLPWATTPAHHRFDGFPSPDDYPALLAAYAAA</sequence>
<evidence type="ECO:0000256" key="1">
    <source>
        <dbReference type="ARBA" id="ARBA00005495"/>
    </source>
</evidence>
<dbReference type="Gene3D" id="3.90.1590.10">
    <property type="entry name" value="glutathione-dependent formaldehyde- activating enzyme (gfa)"/>
    <property type="match status" value="1"/>
</dbReference>
<dbReference type="Proteomes" id="UP000183987">
    <property type="component" value="Unassembled WGS sequence"/>
</dbReference>
<keyword evidence="7" id="KW-1185">Reference proteome</keyword>
<gene>
    <name evidence="6" type="ORF">SAMN05444339_101542</name>
</gene>
<organism evidence="6 7">
    <name type="scientific">Loktanella atrilutea</name>
    <dbReference type="NCBI Taxonomy" id="366533"/>
    <lineage>
        <taxon>Bacteria</taxon>
        <taxon>Pseudomonadati</taxon>
        <taxon>Pseudomonadota</taxon>
        <taxon>Alphaproteobacteria</taxon>
        <taxon>Rhodobacterales</taxon>
        <taxon>Roseobacteraceae</taxon>
        <taxon>Loktanella</taxon>
    </lineage>
</organism>
<dbReference type="PANTHER" id="PTHR33337">
    <property type="entry name" value="GFA DOMAIN-CONTAINING PROTEIN"/>
    <property type="match status" value="1"/>
</dbReference>
<dbReference type="InterPro" id="IPR011057">
    <property type="entry name" value="Mss4-like_sf"/>
</dbReference>
<evidence type="ECO:0000256" key="3">
    <source>
        <dbReference type="ARBA" id="ARBA00022833"/>
    </source>
</evidence>
<dbReference type="GO" id="GO:0046872">
    <property type="term" value="F:metal ion binding"/>
    <property type="evidence" value="ECO:0007669"/>
    <property type="project" value="UniProtKB-KW"/>
</dbReference>
<dbReference type="EMBL" id="FQUE01000001">
    <property type="protein sequence ID" value="SHE49846.1"/>
    <property type="molecule type" value="Genomic_DNA"/>
</dbReference>
<name>A0A1M4TZP3_LOKAT</name>
<evidence type="ECO:0000313" key="7">
    <source>
        <dbReference type="Proteomes" id="UP000183987"/>
    </source>
</evidence>
<keyword evidence="2" id="KW-0479">Metal-binding</keyword>
<evidence type="ECO:0000256" key="2">
    <source>
        <dbReference type="ARBA" id="ARBA00022723"/>
    </source>
</evidence>
<evidence type="ECO:0000313" key="6">
    <source>
        <dbReference type="EMBL" id="SHE49846.1"/>
    </source>
</evidence>
<dbReference type="OrthoDB" id="9807246at2"/>
<dbReference type="GO" id="GO:0016846">
    <property type="term" value="F:carbon-sulfur lyase activity"/>
    <property type="evidence" value="ECO:0007669"/>
    <property type="project" value="InterPro"/>
</dbReference>